<feature type="region of interest" description="Disordered" evidence="1">
    <location>
        <begin position="1"/>
        <end position="21"/>
    </location>
</feature>
<keyword evidence="2" id="KW-1133">Transmembrane helix</keyword>
<gene>
    <name evidence="3" type="ORF">PHYEVI_LOCUS9466</name>
</gene>
<dbReference type="OrthoDB" id="8191931at2759"/>
<evidence type="ECO:0000256" key="2">
    <source>
        <dbReference type="SAM" id="Phobius"/>
    </source>
</evidence>
<reference evidence="3" key="1">
    <citation type="submission" date="2022-01" db="EMBL/GenBank/DDBJ databases">
        <authorList>
            <person name="King R."/>
        </authorList>
    </citation>
    <scope>NUCLEOTIDE SEQUENCE</scope>
</reference>
<feature type="compositionally biased region" description="Basic and acidic residues" evidence="1">
    <location>
        <begin position="9"/>
        <end position="21"/>
    </location>
</feature>
<keyword evidence="4" id="KW-1185">Reference proteome</keyword>
<sequence length="120" mass="13251">MSQLASMMKENRTKLEPAKEKPVKIMSTKINVMDKNIQTEGDSSKAGGKVVVNGQTAGTSTDANVCTPHVCRQARQNYAPPDLANDSPWNRKKTYFFVGTFCVFIAWIVIYSTISSFGLL</sequence>
<name>A0A9N9TQJ9_PHYSR</name>
<dbReference type="EMBL" id="OU900099">
    <property type="protein sequence ID" value="CAG9863167.1"/>
    <property type="molecule type" value="Genomic_DNA"/>
</dbReference>
<dbReference type="Proteomes" id="UP001153712">
    <property type="component" value="Chromosome 6"/>
</dbReference>
<evidence type="ECO:0000313" key="4">
    <source>
        <dbReference type="Proteomes" id="UP001153712"/>
    </source>
</evidence>
<proteinExistence type="predicted"/>
<evidence type="ECO:0000256" key="1">
    <source>
        <dbReference type="SAM" id="MobiDB-lite"/>
    </source>
</evidence>
<evidence type="ECO:0000313" key="3">
    <source>
        <dbReference type="EMBL" id="CAG9863167.1"/>
    </source>
</evidence>
<protein>
    <submittedName>
        <fullName evidence="3">Uncharacterized protein</fullName>
    </submittedName>
</protein>
<keyword evidence="2" id="KW-0812">Transmembrane</keyword>
<accession>A0A9N9TQJ9</accession>
<keyword evidence="2" id="KW-0472">Membrane</keyword>
<dbReference type="AlphaFoldDB" id="A0A9N9TQJ9"/>
<feature type="transmembrane region" description="Helical" evidence="2">
    <location>
        <begin position="95"/>
        <end position="114"/>
    </location>
</feature>
<organism evidence="3 4">
    <name type="scientific">Phyllotreta striolata</name>
    <name type="common">Striped flea beetle</name>
    <name type="synonym">Crioceris striolata</name>
    <dbReference type="NCBI Taxonomy" id="444603"/>
    <lineage>
        <taxon>Eukaryota</taxon>
        <taxon>Metazoa</taxon>
        <taxon>Ecdysozoa</taxon>
        <taxon>Arthropoda</taxon>
        <taxon>Hexapoda</taxon>
        <taxon>Insecta</taxon>
        <taxon>Pterygota</taxon>
        <taxon>Neoptera</taxon>
        <taxon>Endopterygota</taxon>
        <taxon>Coleoptera</taxon>
        <taxon>Polyphaga</taxon>
        <taxon>Cucujiformia</taxon>
        <taxon>Chrysomeloidea</taxon>
        <taxon>Chrysomelidae</taxon>
        <taxon>Galerucinae</taxon>
        <taxon>Alticini</taxon>
        <taxon>Phyllotreta</taxon>
    </lineage>
</organism>